<sequence length="130" mass="14739">MLYLKSKSTTKPAWKQRQKEMTEGNQAPGSAMLVMTQKKAKGSGLRRRRTKRRSLVATVEKLTAMMSKKKAKIERMKKRLNKMKAKVEEMESEGARMLEQNKLAIEENVDIQLSVDYMVLAFLCGGNGGD</sequence>
<feature type="region of interest" description="Disordered" evidence="2">
    <location>
        <begin position="1"/>
        <end position="29"/>
    </location>
</feature>
<protein>
    <submittedName>
        <fullName evidence="3">Uncharacterized protein</fullName>
    </submittedName>
</protein>
<proteinExistence type="predicted"/>
<reference evidence="3 4" key="1">
    <citation type="journal article" date="2020" name="Nat. Commun.">
        <title>Genome of Tripterygium wilfordii and identification of cytochrome P450 involved in triptolide biosynthesis.</title>
        <authorList>
            <person name="Tu L."/>
            <person name="Su P."/>
            <person name="Zhang Z."/>
            <person name="Gao L."/>
            <person name="Wang J."/>
            <person name="Hu T."/>
            <person name="Zhou J."/>
            <person name="Zhang Y."/>
            <person name="Zhao Y."/>
            <person name="Liu Y."/>
            <person name="Song Y."/>
            <person name="Tong Y."/>
            <person name="Lu Y."/>
            <person name="Yang J."/>
            <person name="Xu C."/>
            <person name="Jia M."/>
            <person name="Peters R.J."/>
            <person name="Huang L."/>
            <person name="Gao W."/>
        </authorList>
    </citation>
    <scope>NUCLEOTIDE SEQUENCE [LARGE SCALE GENOMIC DNA]</scope>
    <source>
        <strain evidence="4">cv. XIE 37</strain>
        <tissue evidence="3">Leaf</tissue>
    </source>
</reference>
<evidence type="ECO:0000313" key="4">
    <source>
        <dbReference type="Proteomes" id="UP000593562"/>
    </source>
</evidence>
<evidence type="ECO:0000256" key="1">
    <source>
        <dbReference type="SAM" id="Coils"/>
    </source>
</evidence>
<evidence type="ECO:0000256" key="2">
    <source>
        <dbReference type="SAM" id="MobiDB-lite"/>
    </source>
</evidence>
<feature type="compositionally biased region" description="Polar residues" evidence="2">
    <location>
        <begin position="1"/>
        <end position="11"/>
    </location>
</feature>
<dbReference type="AlphaFoldDB" id="A0A7J7DSS0"/>
<gene>
    <name evidence="3" type="ORF">HS088_TW04G01325</name>
</gene>
<comment type="caution">
    <text evidence="3">The sequence shown here is derived from an EMBL/GenBank/DDBJ whole genome shotgun (WGS) entry which is preliminary data.</text>
</comment>
<evidence type="ECO:0000313" key="3">
    <source>
        <dbReference type="EMBL" id="KAF5749357.1"/>
    </source>
</evidence>
<feature type="coiled-coil region" evidence="1">
    <location>
        <begin position="59"/>
        <end position="107"/>
    </location>
</feature>
<name>A0A7J7DSS0_TRIWF</name>
<dbReference type="InParanoid" id="A0A7J7DSS0"/>
<keyword evidence="4" id="KW-1185">Reference proteome</keyword>
<organism evidence="3 4">
    <name type="scientific">Tripterygium wilfordii</name>
    <name type="common">Thunder God vine</name>
    <dbReference type="NCBI Taxonomy" id="458696"/>
    <lineage>
        <taxon>Eukaryota</taxon>
        <taxon>Viridiplantae</taxon>
        <taxon>Streptophyta</taxon>
        <taxon>Embryophyta</taxon>
        <taxon>Tracheophyta</taxon>
        <taxon>Spermatophyta</taxon>
        <taxon>Magnoliopsida</taxon>
        <taxon>eudicotyledons</taxon>
        <taxon>Gunneridae</taxon>
        <taxon>Pentapetalae</taxon>
        <taxon>rosids</taxon>
        <taxon>fabids</taxon>
        <taxon>Celastrales</taxon>
        <taxon>Celastraceae</taxon>
        <taxon>Tripterygium</taxon>
    </lineage>
</organism>
<accession>A0A7J7DSS0</accession>
<dbReference type="Proteomes" id="UP000593562">
    <property type="component" value="Unassembled WGS sequence"/>
</dbReference>
<dbReference type="EMBL" id="JAAARO010000004">
    <property type="protein sequence ID" value="KAF5749357.1"/>
    <property type="molecule type" value="Genomic_DNA"/>
</dbReference>
<keyword evidence="1" id="KW-0175">Coiled coil</keyword>